<keyword evidence="5" id="KW-1185">Reference proteome</keyword>
<protein>
    <recommendedName>
        <fullName evidence="6">Inter-alpha-trypsin inhibitor heavy chain H4</fullName>
    </recommendedName>
</protein>
<feature type="compositionally biased region" description="Pro residues" evidence="1">
    <location>
        <begin position="757"/>
        <end position="767"/>
    </location>
</feature>
<evidence type="ECO:0008006" key="6">
    <source>
        <dbReference type="Google" id="ProtNLM"/>
    </source>
</evidence>
<evidence type="ECO:0000259" key="3">
    <source>
        <dbReference type="PROSITE" id="PS51468"/>
    </source>
</evidence>
<evidence type="ECO:0000313" key="5">
    <source>
        <dbReference type="Proteomes" id="UP001233999"/>
    </source>
</evidence>
<dbReference type="SMART" id="SM00327">
    <property type="entry name" value="VWA"/>
    <property type="match status" value="1"/>
</dbReference>
<gene>
    <name evidence="4" type="ORF">L9F63_010530</name>
</gene>
<name>A0AAD8AHV7_DIPPU</name>
<dbReference type="EMBL" id="JASPKZ010000842">
    <property type="protein sequence ID" value="KAJ9598936.1"/>
    <property type="molecule type" value="Genomic_DNA"/>
</dbReference>
<dbReference type="Proteomes" id="UP001233999">
    <property type="component" value="Unassembled WGS sequence"/>
</dbReference>
<feature type="region of interest" description="Disordered" evidence="1">
    <location>
        <begin position="235"/>
        <end position="257"/>
    </location>
</feature>
<evidence type="ECO:0000259" key="2">
    <source>
        <dbReference type="PROSITE" id="PS50234"/>
    </source>
</evidence>
<feature type="domain" description="VIT" evidence="3">
    <location>
        <begin position="60"/>
        <end position="189"/>
    </location>
</feature>
<accession>A0AAD8AHV7</accession>
<comment type="caution">
    <text evidence="4">The sequence shown here is derived from an EMBL/GenBank/DDBJ whole genome shotgun (WGS) entry which is preliminary data.</text>
</comment>
<dbReference type="Pfam" id="PF08487">
    <property type="entry name" value="VIT"/>
    <property type="match status" value="1"/>
</dbReference>
<reference evidence="4" key="2">
    <citation type="submission" date="2023-05" db="EMBL/GenBank/DDBJ databases">
        <authorList>
            <person name="Fouks B."/>
        </authorList>
    </citation>
    <scope>NUCLEOTIDE SEQUENCE</scope>
    <source>
        <strain evidence="4">Stay&amp;Tobe</strain>
        <tissue evidence="4">Testes</tissue>
    </source>
</reference>
<dbReference type="AlphaFoldDB" id="A0AAD8AHV7"/>
<dbReference type="GO" id="GO:0032991">
    <property type="term" value="C:protein-containing complex"/>
    <property type="evidence" value="ECO:0007669"/>
    <property type="project" value="UniProtKB-ARBA"/>
</dbReference>
<sequence>LHEDDDIRPMNHCQNITHQAKLITMVPLCLLVLLVFDTRTTGFPQSFLAYNPLTLDLPEDPSPTPTAAPKLPKPEMYSLKVESRIRSRYARTVVSSRLANPANSSQEVFFSMVLPDTAFISGFLMEVDGKVYEAYVREKEEAKHEYEQAVSSGQTAAHVALSARDSNRFTVSVNVEPRKKVTFNLTYEELLTRRLGEYSHVINLHPGQEVRDLQVDVFISESRNITSLRVPEIRSGNEIDPEHDNKPNPLAKIERPSSTEAHIRFAPSVEEQRELSKKLRDKEKDKKQDSGLSGQFVVRYDVERDPQAGEVLVSDGYFVHFFSPTDLKPLRKHAIFVLDVSGSMGGRKIEQLKEAMEAILDDLNEGDYFNIVEFSFSVTVWNLDSTSQSAVFSPYNAYGDSPKPNPGPTPAFPATSEYKTKAKEIIKKMRAGGGTNIYDALKTATLVAHEGLQNITSEGKPEPIIVFLTDGEPTVGELRPSKIQSTVREFNSNPQASIFSLALGNDADFNFLKKLSLRNSGFARKIYEASDTALQLTDFYRQVASPLLANVTFIYQPDQVEKDLTTRQEFPTFFSGSELVVAGKLKKHTLPESLLGEVSGTTLSGDSLFSSSNVDKASSLERLWAFLTIQQLLEQHDLQPEDGNNSTENNTAKKKALQLALKYSFVTPVTSLVVVKPNDTHAVGSEVVQPAVNEDWNTHYALPLAGFQPVSLTSGPAVGTLAGSGIGDRFGVAASVGYPGSSAQLPSGPQGGHSGLPGPPSFPPSATKPPLYQSTITVSSAELPATTEAVSQPELEDEILNNLDELTWLSGVRNETDSIVLPSGENGTSQVYRLGTNESVAEGITCASGAVQEPGLCVPLPQCVLRIFSKDIDMYLNQYFCAIESLAGVCCPERLYNEKSSTTESIDFTTTVTE</sequence>
<dbReference type="InterPro" id="IPR002035">
    <property type="entry name" value="VWF_A"/>
</dbReference>
<dbReference type="InterPro" id="IPR036465">
    <property type="entry name" value="vWFA_dom_sf"/>
</dbReference>
<dbReference type="PANTHER" id="PTHR10338">
    <property type="entry name" value="INTER-ALPHA-TRYPSIN INHIBITOR HEAVY CHAIN FAMILY MEMBER"/>
    <property type="match status" value="1"/>
</dbReference>
<reference evidence="4" key="1">
    <citation type="journal article" date="2023" name="IScience">
        <title>Live-bearing cockroach genome reveals convergent evolutionary mechanisms linked to viviparity in insects and beyond.</title>
        <authorList>
            <person name="Fouks B."/>
            <person name="Harrison M.C."/>
            <person name="Mikhailova A.A."/>
            <person name="Marchal E."/>
            <person name="English S."/>
            <person name="Carruthers M."/>
            <person name="Jennings E.C."/>
            <person name="Chiamaka E.L."/>
            <person name="Frigard R.A."/>
            <person name="Pippel M."/>
            <person name="Attardo G.M."/>
            <person name="Benoit J.B."/>
            <person name="Bornberg-Bauer E."/>
            <person name="Tobe S.S."/>
        </authorList>
    </citation>
    <scope>NUCLEOTIDE SEQUENCE</scope>
    <source>
        <strain evidence="4">Stay&amp;Tobe</strain>
    </source>
</reference>
<feature type="domain" description="VWFA" evidence="2">
    <location>
        <begin position="333"/>
        <end position="543"/>
    </location>
</feature>
<evidence type="ECO:0000256" key="1">
    <source>
        <dbReference type="SAM" id="MobiDB-lite"/>
    </source>
</evidence>
<dbReference type="PROSITE" id="PS51468">
    <property type="entry name" value="VIT"/>
    <property type="match status" value="1"/>
</dbReference>
<feature type="region of interest" description="Disordered" evidence="1">
    <location>
        <begin position="741"/>
        <end position="771"/>
    </location>
</feature>
<feature type="non-terminal residue" evidence="4">
    <location>
        <position position="914"/>
    </location>
</feature>
<dbReference type="SMART" id="SM00609">
    <property type="entry name" value="VIT"/>
    <property type="match status" value="1"/>
</dbReference>
<dbReference type="Pfam" id="PF00092">
    <property type="entry name" value="VWA"/>
    <property type="match status" value="1"/>
</dbReference>
<dbReference type="Gene3D" id="3.40.50.410">
    <property type="entry name" value="von Willebrand factor, type A domain"/>
    <property type="match status" value="1"/>
</dbReference>
<dbReference type="SUPFAM" id="SSF53300">
    <property type="entry name" value="vWA-like"/>
    <property type="match status" value="1"/>
</dbReference>
<dbReference type="InterPro" id="IPR050934">
    <property type="entry name" value="ITIH"/>
</dbReference>
<organism evidence="4 5">
    <name type="scientific">Diploptera punctata</name>
    <name type="common">Pacific beetle cockroach</name>
    <dbReference type="NCBI Taxonomy" id="6984"/>
    <lineage>
        <taxon>Eukaryota</taxon>
        <taxon>Metazoa</taxon>
        <taxon>Ecdysozoa</taxon>
        <taxon>Arthropoda</taxon>
        <taxon>Hexapoda</taxon>
        <taxon>Insecta</taxon>
        <taxon>Pterygota</taxon>
        <taxon>Neoptera</taxon>
        <taxon>Polyneoptera</taxon>
        <taxon>Dictyoptera</taxon>
        <taxon>Blattodea</taxon>
        <taxon>Blaberoidea</taxon>
        <taxon>Blaberidae</taxon>
        <taxon>Diplopterinae</taxon>
        <taxon>Diploptera</taxon>
    </lineage>
</organism>
<proteinExistence type="predicted"/>
<evidence type="ECO:0000313" key="4">
    <source>
        <dbReference type="EMBL" id="KAJ9598936.1"/>
    </source>
</evidence>
<dbReference type="PROSITE" id="PS50234">
    <property type="entry name" value="VWFA"/>
    <property type="match status" value="1"/>
</dbReference>
<dbReference type="InterPro" id="IPR013694">
    <property type="entry name" value="VIT"/>
</dbReference>
<dbReference type="PANTHER" id="PTHR10338:SF108">
    <property type="entry name" value="INTER-ALPHA-TRYPSIN INHIBITOR HEAVY CHAIN H4-LIKE PROTEIN"/>
    <property type="match status" value="1"/>
</dbReference>